<gene>
    <name evidence="1" type="ORF">COCVIDRAFT_116795</name>
</gene>
<protein>
    <submittedName>
        <fullName evidence="1">Uncharacterized protein</fullName>
    </submittedName>
</protein>
<dbReference type="RefSeq" id="XP_014550029.1">
    <property type="nucleotide sequence ID" value="XM_014694543.1"/>
</dbReference>
<evidence type="ECO:0000313" key="2">
    <source>
        <dbReference type="Proteomes" id="UP000054337"/>
    </source>
</evidence>
<reference evidence="1 2" key="1">
    <citation type="journal article" date="2013" name="PLoS Genet.">
        <title>Comparative genome structure, secondary metabolite, and effector coding capacity across Cochliobolus pathogens.</title>
        <authorList>
            <person name="Condon B.J."/>
            <person name="Leng Y."/>
            <person name="Wu D."/>
            <person name="Bushley K.E."/>
            <person name="Ohm R.A."/>
            <person name="Otillar R."/>
            <person name="Martin J."/>
            <person name="Schackwitz W."/>
            <person name="Grimwood J."/>
            <person name="MohdZainudin N."/>
            <person name="Xue C."/>
            <person name="Wang R."/>
            <person name="Manning V.A."/>
            <person name="Dhillon B."/>
            <person name="Tu Z.J."/>
            <person name="Steffenson B.J."/>
            <person name="Salamov A."/>
            <person name="Sun H."/>
            <person name="Lowry S."/>
            <person name="LaButti K."/>
            <person name="Han J."/>
            <person name="Copeland A."/>
            <person name="Lindquist E."/>
            <person name="Barry K."/>
            <person name="Schmutz J."/>
            <person name="Baker S.E."/>
            <person name="Ciuffetti L.M."/>
            <person name="Grigoriev I.V."/>
            <person name="Zhong S."/>
            <person name="Turgeon B.G."/>
        </authorList>
    </citation>
    <scope>NUCLEOTIDE SEQUENCE [LARGE SCALE GENOMIC DNA]</scope>
    <source>
        <strain evidence="1 2">FI3</strain>
    </source>
</reference>
<dbReference type="AlphaFoldDB" id="W7E388"/>
<dbReference type="Pfam" id="PF22701">
    <property type="entry name" value="Mala_s_1-like"/>
    <property type="match status" value="1"/>
</dbReference>
<organism evidence="1 2">
    <name type="scientific">Bipolaris victoriae (strain FI3)</name>
    <name type="common">Victoria blight of oats agent</name>
    <name type="synonym">Cochliobolus victoriae</name>
    <dbReference type="NCBI Taxonomy" id="930091"/>
    <lineage>
        <taxon>Eukaryota</taxon>
        <taxon>Fungi</taxon>
        <taxon>Dikarya</taxon>
        <taxon>Ascomycota</taxon>
        <taxon>Pezizomycotina</taxon>
        <taxon>Dothideomycetes</taxon>
        <taxon>Pleosporomycetidae</taxon>
        <taxon>Pleosporales</taxon>
        <taxon>Pleosporineae</taxon>
        <taxon>Pleosporaceae</taxon>
        <taxon>Bipolaris</taxon>
    </lineage>
</organism>
<sequence>KVVFKADLTEFLATVQRETGLATNGIQDIATDSQGYHYVPTSFGAKALARITADGEVRTWYATNKIGTLPPYFPTTYTGLIFHTPSNKLIVTDGPAGTFVTFDTKAAVGIPQNVTITRLPSDYTKIACDGLLNPSRYPNRDVLLCSENFLGSTGSITVFTSTDDWVSAQYAGRVPNNDPRAARSFPSATVEIAQSLYISLFFYADTNDTSIGGNRSSFPFFDITSNVDALVTPLGVKISS</sequence>
<dbReference type="InterPro" id="IPR054550">
    <property type="entry name" value="Mala_s_1-like"/>
</dbReference>
<accession>W7E388</accession>
<dbReference type="GeneID" id="26250965"/>
<dbReference type="EMBL" id="KI969028">
    <property type="protein sequence ID" value="EUN20455.1"/>
    <property type="molecule type" value="Genomic_DNA"/>
</dbReference>
<dbReference type="Proteomes" id="UP000054337">
    <property type="component" value="Unassembled WGS sequence"/>
</dbReference>
<dbReference type="SUPFAM" id="SSF63829">
    <property type="entry name" value="Calcium-dependent phosphotriesterase"/>
    <property type="match status" value="1"/>
</dbReference>
<evidence type="ECO:0000313" key="1">
    <source>
        <dbReference type="EMBL" id="EUN20455.1"/>
    </source>
</evidence>
<keyword evidence="2" id="KW-1185">Reference proteome</keyword>
<feature type="non-terminal residue" evidence="1">
    <location>
        <position position="1"/>
    </location>
</feature>
<name>W7E388_BIPV3</name>
<proteinExistence type="predicted"/>
<dbReference type="HOGENOM" id="CLU_1026686_0_0_1"/>